<evidence type="ECO:0000259" key="8">
    <source>
        <dbReference type="SMART" id="SM00014"/>
    </source>
</evidence>
<evidence type="ECO:0000256" key="4">
    <source>
        <dbReference type="ARBA" id="ARBA00022989"/>
    </source>
</evidence>
<evidence type="ECO:0000313" key="9">
    <source>
        <dbReference type="EMBL" id="THH10796.1"/>
    </source>
</evidence>
<feature type="region of interest" description="Disordered" evidence="6">
    <location>
        <begin position="316"/>
        <end position="336"/>
    </location>
</feature>
<dbReference type="GO" id="GO:0008195">
    <property type="term" value="F:phosphatidate phosphatase activity"/>
    <property type="evidence" value="ECO:0007669"/>
    <property type="project" value="TreeGrafter"/>
</dbReference>
<dbReference type="PANTHER" id="PTHR10165:SF35">
    <property type="entry name" value="RE23632P"/>
    <property type="match status" value="1"/>
</dbReference>
<evidence type="ECO:0000313" key="10">
    <source>
        <dbReference type="Proteomes" id="UP000308199"/>
    </source>
</evidence>
<sequence>MPRAYPADSGQTHVSGHSSEEPLLTHAQHYDQPNGLKDGRSRRERSLANAPYMPWFTARNKQSFAPHAAMTRRRRNALFLSYLPDWIVTIILAAAFFSLDKVPGFKREFSIDDPTLRFPFATYERVPPVALYLIAVLSPFVLQIIVNLFTVRSLWDFHNSSLGLLLSLVLTGAITQFTKITVGRPRPDVISRCQPLSGVTNPEYGLVSQAICHQPDSHIFNDGWRSFPSGHASLSFAGLGFLSFYLAGKLHLFDERGHATKAWISLTPLAGASLIIGKTSSLYFPPLNSSASEHPFSPRIARERDAEDATPILPIARPGFGDTSGSRGGVDAGQGTDTPMHPPIPHLHHAAEASIGPENAYTQYRDEGSAEDLRDAGDKTLVRTGMLRRGESEDGEMEMDGRLLKSNV</sequence>
<dbReference type="GO" id="GO:0046839">
    <property type="term" value="P:phospholipid dephosphorylation"/>
    <property type="evidence" value="ECO:0007669"/>
    <property type="project" value="TreeGrafter"/>
</dbReference>
<dbReference type="Proteomes" id="UP000308199">
    <property type="component" value="Unassembled WGS sequence"/>
</dbReference>
<dbReference type="InterPro" id="IPR036938">
    <property type="entry name" value="PAP2/HPO_sf"/>
</dbReference>
<dbReference type="SUPFAM" id="SSF48317">
    <property type="entry name" value="Acid phosphatase/Vanadium-dependent haloperoxidase"/>
    <property type="match status" value="1"/>
</dbReference>
<dbReference type="SMART" id="SM00014">
    <property type="entry name" value="acidPPc"/>
    <property type="match status" value="1"/>
</dbReference>
<comment type="subcellular location">
    <subcellularLocation>
        <location evidence="1">Membrane</location>
        <topology evidence="1">Multi-pass membrane protein</topology>
    </subcellularLocation>
</comment>
<feature type="domain" description="Phosphatidic acid phosphatase type 2/haloperoxidase" evidence="8">
    <location>
        <begin position="162"/>
        <end position="285"/>
    </location>
</feature>
<evidence type="ECO:0000256" key="2">
    <source>
        <dbReference type="ARBA" id="ARBA00008816"/>
    </source>
</evidence>
<organism evidence="9 10">
    <name type="scientific">Phellinidium pouzarii</name>
    <dbReference type="NCBI Taxonomy" id="167371"/>
    <lineage>
        <taxon>Eukaryota</taxon>
        <taxon>Fungi</taxon>
        <taxon>Dikarya</taxon>
        <taxon>Basidiomycota</taxon>
        <taxon>Agaricomycotina</taxon>
        <taxon>Agaricomycetes</taxon>
        <taxon>Hymenochaetales</taxon>
        <taxon>Hymenochaetaceae</taxon>
        <taxon>Phellinidium</taxon>
    </lineage>
</organism>
<proteinExistence type="inferred from homology"/>
<feature type="compositionally biased region" description="Basic and acidic residues" evidence="6">
    <location>
        <begin position="399"/>
        <end position="408"/>
    </location>
</feature>
<keyword evidence="3 7" id="KW-0812">Transmembrane</keyword>
<feature type="transmembrane region" description="Helical" evidence="7">
    <location>
        <begin position="162"/>
        <end position="182"/>
    </location>
</feature>
<evidence type="ECO:0000256" key="5">
    <source>
        <dbReference type="ARBA" id="ARBA00023136"/>
    </source>
</evidence>
<name>A0A4S4LFU7_9AGAM</name>
<dbReference type="InterPro" id="IPR043216">
    <property type="entry name" value="PAP-like"/>
</dbReference>
<evidence type="ECO:0000256" key="7">
    <source>
        <dbReference type="SAM" id="Phobius"/>
    </source>
</evidence>
<gene>
    <name evidence="9" type="ORF">EW145_g1093</name>
</gene>
<dbReference type="GO" id="GO:0016020">
    <property type="term" value="C:membrane"/>
    <property type="evidence" value="ECO:0007669"/>
    <property type="project" value="UniProtKB-SubCell"/>
</dbReference>
<evidence type="ECO:0000256" key="6">
    <source>
        <dbReference type="SAM" id="MobiDB-lite"/>
    </source>
</evidence>
<feature type="region of interest" description="Disordered" evidence="6">
    <location>
        <begin position="385"/>
        <end position="408"/>
    </location>
</feature>
<keyword evidence="10" id="KW-1185">Reference proteome</keyword>
<comment type="caution">
    <text evidence="9">The sequence shown here is derived from an EMBL/GenBank/DDBJ whole genome shotgun (WGS) entry which is preliminary data.</text>
</comment>
<evidence type="ECO:0000256" key="3">
    <source>
        <dbReference type="ARBA" id="ARBA00022692"/>
    </source>
</evidence>
<dbReference type="EMBL" id="SGPK01000027">
    <property type="protein sequence ID" value="THH10796.1"/>
    <property type="molecule type" value="Genomic_DNA"/>
</dbReference>
<dbReference type="InterPro" id="IPR000326">
    <property type="entry name" value="PAP2/HPO"/>
</dbReference>
<dbReference type="CDD" id="cd03390">
    <property type="entry name" value="PAP2_containing_1_like"/>
    <property type="match status" value="1"/>
</dbReference>
<accession>A0A4S4LFU7</accession>
<keyword evidence="5 7" id="KW-0472">Membrane</keyword>
<dbReference type="Pfam" id="PF01569">
    <property type="entry name" value="PAP2"/>
    <property type="match status" value="1"/>
</dbReference>
<dbReference type="Gene3D" id="1.20.144.10">
    <property type="entry name" value="Phosphatidic acid phosphatase type 2/haloperoxidase"/>
    <property type="match status" value="1"/>
</dbReference>
<evidence type="ECO:0000256" key="1">
    <source>
        <dbReference type="ARBA" id="ARBA00004141"/>
    </source>
</evidence>
<comment type="similarity">
    <text evidence="2">Belongs to the PA-phosphatase related phosphoesterase family.</text>
</comment>
<protein>
    <recommendedName>
        <fullName evidence="8">Phosphatidic acid phosphatase type 2/haloperoxidase domain-containing protein</fullName>
    </recommendedName>
</protein>
<keyword evidence="4 7" id="KW-1133">Transmembrane helix</keyword>
<feature type="transmembrane region" description="Helical" evidence="7">
    <location>
        <begin position="77"/>
        <end position="99"/>
    </location>
</feature>
<dbReference type="AlphaFoldDB" id="A0A4S4LFU7"/>
<dbReference type="OrthoDB" id="8907274at2759"/>
<feature type="transmembrane region" description="Helical" evidence="7">
    <location>
        <begin position="129"/>
        <end position="150"/>
    </location>
</feature>
<dbReference type="GO" id="GO:0006644">
    <property type="term" value="P:phospholipid metabolic process"/>
    <property type="evidence" value="ECO:0007669"/>
    <property type="project" value="InterPro"/>
</dbReference>
<reference evidence="9 10" key="1">
    <citation type="submission" date="2019-02" db="EMBL/GenBank/DDBJ databases">
        <title>Genome sequencing of the rare red list fungi Phellinidium pouzarii.</title>
        <authorList>
            <person name="Buettner E."/>
            <person name="Kellner H."/>
        </authorList>
    </citation>
    <scope>NUCLEOTIDE SEQUENCE [LARGE SCALE GENOMIC DNA]</scope>
    <source>
        <strain evidence="9 10">DSM 108285</strain>
    </source>
</reference>
<dbReference type="PANTHER" id="PTHR10165">
    <property type="entry name" value="LIPID PHOSPHATE PHOSPHATASE"/>
    <property type="match status" value="1"/>
</dbReference>